<protein>
    <recommendedName>
        <fullName evidence="1">ThuA-like domain-containing protein</fullName>
    </recommendedName>
</protein>
<evidence type="ECO:0000313" key="3">
    <source>
        <dbReference type="Proteomes" id="UP000295344"/>
    </source>
</evidence>
<evidence type="ECO:0000313" key="2">
    <source>
        <dbReference type="EMBL" id="TDS80632.1"/>
    </source>
</evidence>
<feature type="domain" description="ThuA-like" evidence="1">
    <location>
        <begin position="3"/>
        <end position="210"/>
    </location>
</feature>
<dbReference type="InterPro" id="IPR029010">
    <property type="entry name" value="ThuA-like"/>
</dbReference>
<dbReference type="RefSeq" id="WP_162850729.1">
    <property type="nucleotide sequence ID" value="NZ_BAAARP010000001.1"/>
</dbReference>
<gene>
    <name evidence="2" type="ORF">CLV52_1198</name>
</gene>
<keyword evidence="3" id="KW-1185">Reference proteome</keyword>
<reference evidence="2 3" key="1">
    <citation type="submission" date="2019-03" db="EMBL/GenBank/DDBJ databases">
        <title>Genomic Encyclopedia of Archaeal and Bacterial Type Strains, Phase II (KMG-II): from individual species to whole genera.</title>
        <authorList>
            <person name="Goeker M."/>
        </authorList>
    </citation>
    <scope>NUCLEOTIDE SEQUENCE [LARGE SCALE GENOMIC DNA]</scope>
    <source>
        <strain evidence="2 3">DSM 24782</strain>
    </source>
</reference>
<accession>A0A4R7FS15</accession>
<dbReference type="InterPro" id="IPR029062">
    <property type="entry name" value="Class_I_gatase-like"/>
</dbReference>
<dbReference type="AlphaFoldDB" id="A0A4R7FS15"/>
<dbReference type="EMBL" id="SOAM01000001">
    <property type="protein sequence ID" value="TDS80632.1"/>
    <property type="molecule type" value="Genomic_DNA"/>
</dbReference>
<proteinExistence type="predicted"/>
<evidence type="ECO:0000259" key="1">
    <source>
        <dbReference type="Pfam" id="PF06283"/>
    </source>
</evidence>
<sequence length="216" mass="23014">MSRVVVVSGSGRFADPWHPFPATSAALAGIAHELGHEVVIDEDVAHRLTDAGDADLLVLNLGNPEEPDADEDERIRAGLTAHLAAGRPVLAVHSSVTAVPLTGATTEPFGGYWHRGVTMHPEYGEAWVLAAAPSELTAGIAAFALADERYSFMEVDADVVPLLQHEHDGLLHPLLWEWSAGRGRIVVDLLGHDAASYEAPEHRAILARAITSLLAP</sequence>
<comment type="caution">
    <text evidence="2">The sequence shown here is derived from an EMBL/GenBank/DDBJ whole genome shotgun (WGS) entry which is preliminary data.</text>
</comment>
<dbReference type="Pfam" id="PF06283">
    <property type="entry name" value="ThuA"/>
    <property type="match status" value="1"/>
</dbReference>
<dbReference type="Proteomes" id="UP000295344">
    <property type="component" value="Unassembled WGS sequence"/>
</dbReference>
<dbReference type="SUPFAM" id="SSF52317">
    <property type="entry name" value="Class I glutamine amidotransferase-like"/>
    <property type="match status" value="1"/>
</dbReference>
<name>A0A4R7FS15_9MICO</name>
<organism evidence="2 3">
    <name type="scientific">Amnibacterium kyonggiense</name>
    <dbReference type="NCBI Taxonomy" id="595671"/>
    <lineage>
        <taxon>Bacteria</taxon>
        <taxon>Bacillati</taxon>
        <taxon>Actinomycetota</taxon>
        <taxon>Actinomycetes</taxon>
        <taxon>Micrococcales</taxon>
        <taxon>Microbacteriaceae</taxon>
        <taxon>Amnibacterium</taxon>
    </lineage>
</organism>
<dbReference type="Gene3D" id="3.40.50.880">
    <property type="match status" value="1"/>
</dbReference>